<reference evidence="1" key="1">
    <citation type="submission" date="2021-02" db="EMBL/GenBank/DDBJ databases">
        <authorList>
            <person name="Nowell W R."/>
        </authorList>
    </citation>
    <scope>NUCLEOTIDE SEQUENCE</scope>
</reference>
<accession>A0A8S3DRH7</accession>
<protein>
    <submittedName>
        <fullName evidence="1">Uncharacterized protein</fullName>
    </submittedName>
</protein>
<feature type="non-terminal residue" evidence="1">
    <location>
        <position position="49"/>
    </location>
</feature>
<dbReference type="AlphaFoldDB" id="A0A8S3DRH7"/>
<evidence type="ECO:0000313" key="1">
    <source>
        <dbReference type="EMBL" id="CAF4996405.1"/>
    </source>
</evidence>
<gene>
    <name evidence="1" type="ORF">GIL414_LOCUS56968</name>
</gene>
<evidence type="ECO:0000313" key="2">
    <source>
        <dbReference type="Proteomes" id="UP000681720"/>
    </source>
</evidence>
<dbReference type="EMBL" id="CAJOBJ010205790">
    <property type="protein sequence ID" value="CAF4996405.1"/>
    <property type="molecule type" value="Genomic_DNA"/>
</dbReference>
<proteinExistence type="predicted"/>
<name>A0A8S3DRH7_9BILA</name>
<sequence>LLKKFLNILPPKLTPKEQERLSLAPVEYRIDSIYTNNTSGTAVVGGILR</sequence>
<feature type="non-terminal residue" evidence="1">
    <location>
        <position position="1"/>
    </location>
</feature>
<dbReference type="Proteomes" id="UP000681720">
    <property type="component" value="Unassembled WGS sequence"/>
</dbReference>
<comment type="caution">
    <text evidence="1">The sequence shown here is derived from an EMBL/GenBank/DDBJ whole genome shotgun (WGS) entry which is preliminary data.</text>
</comment>
<organism evidence="1 2">
    <name type="scientific">Rotaria magnacalcarata</name>
    <dbReference type="NCBI Taxonomy" id="392030"/>
    <lineage>
        <taxon>Eukaryota</taxon>
        <taxon>Metazoa</taxon>
        <taxon>Spiralia</taxon>
        <taxon>Gnathifera</taxon>
        <taxon>Rotifera</taxon>
        <taxon>Eurotatoria</taxon>
        <taxon>Bdelloidea</taxon>
        <taxon>Philodinida</taxon>
        <taxon>Philodinidae</taxon>
        <taxon>Rotaria</taxon>
    </lineage>
</organism>